<proteinExistence type="predicted"/>
<gene>
    <name evidence="1" type="ORF">O181_046078</name>
</gene>
<dbReference type="Proteomes" id="UP000765509">
    <property type="component" value="Unassembled WGS sequence"/>
</dbReference>
<dbReference type="EMBL" id="AVOT02019037">
    <property type="protein sequence ID" value="MBW0506363.1"/>
    <property type="molecule type" value="Genomic_DNA"/>
</dbReference>
<sequence>MRLAYNAKVINPFSHTRSPFKPKEEMTDPFITDSSHQGNNQVLMKEGSQLKEWKTLTGEGEYDHMPFIKTIDILQEDFAIPDELIAAILHSLFEKSTKKWYYGIRQTNGKNTLSWWKNEMITKLANDFWR</sequence>
<protein>
    <submittedName>
        <fullName evidence="1">Uncharacterized protein</fullName>
    </submittedName>
</protein>
<accession>A0A9Q3HI72</accession>
<organism evidence="1 2">
    <name type="scientific">Austropuccinia psidii MF-1</name>
    <dbReference type="NCBI Taxonomy" id="1389203"/>
    <lineage>
        <taxon>Eukaryota</taxon>
        <taxon>Fungi</taxon>
        <taxon>Dikarya</taxon>
        <taxon>Basidiomycota</taxon>
        <taxon>Pucciniomycotina</taxon>
        <taxon>Pucciniomycetes</taxon>
        <taxon>Pucciniales</taxon>
        <taxon>Sphaerophragmiaceae</taxon>
        <taxon>Austropuccinia</taxon>
    </lineage>
</organism>
<keyword evidence="2" id="KW-1185">Reference proteome</keyword>
<comment type="caution">
    <text evidence="1">The sequence shown here is derived from an EMBL/GenBank/DDBJ whole genome shotgun (WGS) entry which is preliminary data.</text>
</comment>
<reference evidence="1" key="1">
    <citation type="submission" date="2021-03" db="EMBL/GenBank/DDBJ databases">
        <title>Draft genome sequence of rust myrtle Austropuccinia psidii MF-1, a brazilian biotype.</title>
        <authorList>
            <person name="Quecine M.C."/>
            <person name="Pachon D.M.R."/>
            <person name="Bonatelli M.L."/>
            <person name="Correr F.H."/>
            <person name="Franceschini L.M."/>
            <person name="Leite T.F."/>
            <person name="Margarido G.R.A."/>
            <person name="Almeida C.A."/>
            <person name="Ferrarezi J.A."/>
            <person name="Labate C.A."/>
        </authorList>
    </citation>
    <scope>NUCLEOTIDE SEQUENCE</scope>
    <source>
        <strain evidence="1">MF-1</strain>
    </source>
</reference>
<evidence type="ECO:0000313" key="1">
    <source>
        <dbReference type="EMBL" id="MBW0506363.1"/>
    </source>
</evidence>
<evidence type="ECO:0000313" key="2">
    <source>
        <dbReference type="Proteomes" id="UP000765509"/>
    </source>
</evidence>
<dbReference type="AlphaFoldDB" id="A0A9Q3HI72"/>
<name>A0A9Q3HI72_9BASI</name>